<accession>A0A8J8GCX6</accession>
<dbReference type="RefSeq" id="WP_173780002.1">
    <property type="nucleotide sequence ID" value="NZ_JABSNO010000021.1"/>
</dbReference>
<name>A0A8J8GCX6_9FLAO</name>
<dbReference type="Proteomes" id="UP000610746">
    <property type="component" value="Unassembled WGS sequence"/>
</dbReference>
<dbReference type="EMBL" id="JABSNO010000021">
    <property type="protein sequence ID" value="NRS93442.1"/>
    <property type="molecule type" value="Genomic_DNA"/>
</dbReference>
<sequence>MQTQISFLEKICIADYIKKIQSLGYSSIDCHTRHIAEFLQIAVDGYDLGIINYDHRKRNLKLENEPTFAADIFSKILNSIEKPNKHLELQQDFEGENIEIQTTYFRELLYNIEHCIHHQPKNF</sequence>
<organism evidence="1 2">
    <name type="scientific">Frigoriflavimonas asaccharolytica</name>
    <dbReference type="NCBI Taxonomy" id="2735899"/>
    <lineage>
        <taxon>Bacteria</taxon>
        <taxon>Pseudomonadati</taxon>
        <taxon>Bacteroidota</taxon>
        <taxon>Flavobacteriia</taxon>
        <taxon>Flavobacteriales</taxon>
        <taxon>Weeksellaceae</taxon>
        <taxon>Frigoriflavimonas</taxon>
    </lineage>
</organism>
<reference evidence="1" key="1">
    <citation type="submission" date="2020-05" db="EMBL/GenBank/DDBJ databases">
        <title>Genomic Encyclopedia of Type Strains, Phase IV (KMG-V): Genome sequencing to study the core and pangenomes of soil and plant-associated prokaryotes.</title>
        <authorList>
            <person name="Whitman W."/>
        </authorList>
    </citation>
    <scope>NUCLEOTIDE SEQUENCE</scope>
    <source>
        <strain evidence="1">16F</strain>
    </source>
</reference>
<keyword evidence="2" id="KW-1185">Reference proteome</keyword>
<evidence type="ECO:0000313" key="1">
    <source>
        <dbReference type="EMBL" id="NRS93442.1"/>
    </source>
</evidence>
<proteinExistence type="predicted"/>
<gene>
    <name evidence="1" type="ORF">HNQ03_002532</name>
</gene>
<comment type="caution">
    <text evidence="1">The sequence shown here is derived from an EMBL/GenBank/DDBJ whole genome shotgun (WGS) entry which is preliminary data.</text>
</comment>
<dbReference type="AlphaFoldDB" id="A0A8J8GCX6"/>
<evidence type="ECO:0000313" key="2">
    <source>
        <dbReference type="Proteomes" id="UP000610746"/>
    </source>
</evidence>
<protein>
    <submittedName>
        <fullName evidence="1">Uncharacterized protein</fullName>
    </submittedName>
</protein>